<evidence type="ECO:0000313" key="3">
    <source>
        <dbReference type="EMBL" id="MFC3637894.1"/>
    </source>
</evidence>
<evidence type="ECO:0000259" key="1">
    <source>
        <dbReference type="Pfam" id="PF00501"/>
    </source>
</evidence>
<dbReference type="SUPFAM" id="SSF56801">
    <property type="entry name" value="Acetyl-CoA synthetase-like"/>
    <property type="match status" value="1"/>
</dbReference>
<dbReference type="InterPro" id="IPR045851">
    <property type="entry name" value="AMP-bd_C_sf"/>
</dbReference>
<protein>
    <submittedName>
        <fullName evidence="3">Long-chain-fatty-acid--CoA ligase</fullName>
        <ecNumber evidence="3">6.2.1.3</ecNumber>
    </submittedName>
</protein>
<dbReference type="Proteomes" id="UP001595704">
    <property type="component" value="Unassembled WGS sequence"/>
</dbReference>
<reference evidence="4" key="1">
    <citation type="journal article" date="2019" name="Int. J. Syst. Evol. Microbiol.">
        <title>The Global Catalogue of Microorganisms (GCM) 10K type strain sequencing project: providing services to taxonomists for standard genome sequencing and annotation.</title>
        <authorList>
            <consortium name="The Broad Institute Genomics Platform"/>
            <consortium name="The Broad Institute Genome Sequencing Center for Infectious Disease"/>
            <person name="Wu L."/>
            <person name="Ma J."/>
        </authorList>
    </citation>
    <scope>NUCLEOTIDE SEQUENCE [LARGE SCALE GENOMIC DNA]</scope>
    <source>
        <strain evidence="4">KCTC 42282</strain>
    </source>
</reference>
<organism evidence="3 4">
    <name type="scientific">Camelimonas fluminis</name>
    <dbReference type="NCBI Taxonomy" id="1576911"/>
    <lineage>
        <taxon>Bacteria</taxon>
        <taxon>Pseudomonadati</taxon>
        <taxon>Pseudomonadota</taxon>
        <taxon>Alphaproteobacteria</taxon>
        <taxon>Hyphomicrobiales</taxon>
        <taxon>Chelatococcaceae</taxon>
        <taxon>Camelimonas</taxon>
    </lineage>
</organism>
<dbReference type="PANTHER" id="PTHR43767:SF1">
    <property type="entry name" value="NONRIBOSOMAL PEPTIDE SYNTHASE PES1 (EUROFUNG)-RELATED"/>
    <property type="match status" value="1"/>
</dbReference>
<dbReference type="Pfam" id="PF00501">
    <property type="entry name" value="AMP-binding"/>
    <property type="match status" value="1"/>
</dbReference>
<keyword evidence="4" id="KW-1185">Reference proteome</keyword>
<feature type="domain" description="AMP-binding enzyme C-terminal" evidence="2">
    <location>
        <begin position="443"/>
        <end position="518"/>
    </location>
</feature>
<accession>A0ABV7UGS7</accession>
<gene>
    <name evidence="3" type="ORF">ACFONL_10985</name>
</gene>
<name>A0ABV7UGS7_9HYPH</name>
<dbReference type="PANTHER" id="PTHR43767">
    <property type="entry name" value="LONG-CHAIN-FATTY-ACID--COA LIGASE"/>
    <property type="match status" value="1"/>
</dbReference>
<proteinExistence type="predicted"/>
<comment type="caution">
    <text evidence="3">The sequence shown here is derived from an EMBL/GenBank/DDBJ whole genome shotgun (WGS) entry which is preliminary data.</text>
</comment>
<evidence type="ECO:0000259" key="2">
    <source>
        <dbReference type="Pfam" id="PF13193"/>
    </source>
</evidence>
<dbReference type="NCBIfam" id="NF004837">
    <property type="entry name" value="PRK06187.1"/>
    <property type="match status" value="1"/>
</dbReference>
<dbReference type="Gene3D" id="3.40.50.12780">
    <property type="entry name" value="N-terminal domain of ligase-like"/>
    <property type="match status" value="1"/>
</dbReference>
<dbReference type="EC" id="6.2.1.3" evidence="3"/>
<evidence type="ECO:0000313" key="4">
    <source>
        <dbReference type="Proteomes" id="UP001595704"/>
    </source>
</evidence>
<dbReference type="InterPro" id="IPR042099">
    <property type="entry name" value="ANL_N_sf"/>
</dbReference>
<feature type="domain" description="AMP-dependent synthetase/ligase" evidence="1">
    <location>
        <begin position="23"/>
        <end position="393"/>
    </location>
</feature>
<dbReference type="InterPro" id="IPR000873">
    <property type="entry name" value="AMP-dep_synth/lig_dom"/>
</dbReference>
<dbReference type="CDD" id="cd17631">
    <property type="entry name" value="FACL_FadD13-like"/>
    <property type="match status" value="1"/>
</dbReference>
<dbReference type="InterPro" id="IPR025110">
    <property type="entry name" value="AMP-bd_C"/>
</dbReference>
<dbReference type="Pfam" id="PF13193">
    <property type="entry name" value="AMP-binding_C"/>
    <property type="match status" value="1"/>
</dbReference>
<keyword evidence="3" id="KW-0436">Ligase</keyword>
<dbReference type="InterPro" id="IPR020845">
    <property type="entry name" value="AMP-binding_CS"/>
</dbReference>
<dbReference type="PROSITE" id="PS00455">
    <property type="entry name" value="AMP_BINDING"/>
    <property type="match status" value="1"/>
</dbReference>
<sequence>MTCNSELNNQNPEERMYITQGLHRQIQAKPDVVAIRGPDGAVTYARLGDRVARLAAALKGVGVASGDRVAMLSLNSRRYIEYYLAVPWADAVLAPVNTRWSQAEIVYSLDDCEPAVLIVDDTFTDMGRKVAEAARTVRTLIYAGDGETPPGMLGYEALIAAAEPVADARRSGDALLGVFYTGGTTGFPKGVMLSHNNIAFSTLAALNNGSYGGDATFLHAMPMFHLADYAGMCALFLSGGSHVVMPAFTPGETLAAIARDNVTDIMLAPTMLQMVLDWRDRDPAAAALDLTSLRSVTYGASPITPALLDRARAAFPSAGFMQGYGMTELSPIATTLGPDWHSEEHQKTGKMYSAGRPGLCMEVRIVDPDDNEVPRGTVGEITVRGPNVMMGYLNKPAETAEALRNGWMHTGDGGYMVADGFVYVCDRLKDMIVSGGENVYSAEVETAIASHPAIAQIAVIGVPSEKWGEQVHAVVVLKPGADMGEEEIVAHCRSRIAGYKCPRSVEFRDALPLSSIGKVLKTELRKPYWEGRARGVA</sequence>
<dbReference type="InterPro" id="IPR050237">
    <property type="entry name" value="ATP-dep_AMP-bd_enzyme"/>
</dbReference>
<dbReference type="Gene3D" id="3.30.300.30">
    <property type="match status" value="1"/>
</dbReference>
<dbReference type="RefSeq" id="WP_308432069.1">
    <property type="nucleotide sequence ID" value="NZ_BNCG01000020.1"/>
</dbReference>
<dbReference type="GO" id="GO:0004467">
    <property type="term" value="F:long-chain fatty acid-CoA ligase activity"/>
    <property type="evidence" value="ECO:0007669"/>
    <property type="project" value="UniProtKB-EC"/>
</dbReference>
<dbReference type="EMBL" id="JBHRYC010000051">
    <property type="protein sequence ID" value="MFC3637894.1"/>
    <property type="molecule type" value="Genomic_DNA"/>
</dbReference>